<evidence type="ECO:0000313" key="2">
    <source>
        <dbReference type="EMBL" id="RPB23391.1"/>
    </source>
</evidence>
<dbReference type="InParanoid" id="A0A3N4LRZ0"/>
<accession>A0A3N4LRZ0</accession>
<proteinExistence type="predicted"/>
<feature type="compositionally biased region" description="Basic and acidic residues" evidence="1">
    <location>
        <begin position="57"/>
        <end position="83"/>
    </location>
</feature>
<dbReference type="AlphaFoldDB" id="A0A3N4LRZ0"/>
<organism evidence="2 3">
    <name type="scientific">Terfezia boudieri ATCC MYA-4762</name>
    <dbReference type="NCBI Taxonomy" id="1051890"/>
    <lineage>
        <taxon>Eukaryota</taxon>
        <taxon>Fungi</taxon>
        <taxon>Dikarya</taxon>
        <taxon>Ascomycota</taxon>
        <taxon>Pezizomycotina</taxon>
        <taxon>Pezizomycetes</taxon>
        <taxon>Pezizales</taxon>
        <taxon>Pezizaceae</taxon>
        <taxon>Terfezia</taxon>
    </lineage>
</organism>
<feature type="compositionally biased region" description="Low complexity" evidence="1">
    <location>
        <begin position="28"/>
        <end position="38"/>
    </location>
</feature>
<evidence type="ECO:0000256" key="1">
    <source>
        <dbReference type="SAM" id="MobiDB-lite"/>
    </source>
</evidence>
<feature type="compositionally biased region" description="Polar residues" evidence="1">
    <location>
        <begin position="328"/>
        <end position="380"/>
    </location>
</feature>
<feature type="compositionally biased region" description="Basic and acidic residues" evidence="1">
    <location>
        <begin position="164"/>
        <end position="181"/>
    </location>
</feature>
<feature type="compositionally biased region" description="Pro residues" evidence="1">
    <location>
        <begin position="392"/>
        <end position="406"/>
    </location>
</feature>
<dbReference type="OrthoDB" id="5324692at2759"/>
<gene>
    <name evidence="2" type="ORF">L211DRAFT_849996</name>
</gene>
<feature type="region of interest" description="Disordered" evidence="1">
    <location>
        <begin position="1"/>
        <end position="428"/>
    </location>
</feature>
<name>A0A3N4LRZ0_9PEZI</name>
<dbReference type="STRING" id="1051890.A0A3N4LRZ0"/>
<feature type="compositionally biased region" description="Basic and acidic residues" evidence="1">
    <location>
        <begin position="128"/>
        <end position="138"/>
    </location>
</feature>
<protein>
    <submittedName>
        <fullName evidence="2">Uncharacterized protein</fullName>
    </submittedName>
</protein>
<keyword evidence="3" id="KW-1185">Reference proteome</keyword>
<feature type="compositionally biased region" description="Basic and acidic residues" evidence="1">
    <location>
        <begin position="91"/>
        <end position="109"/>
    </location>
</feature>
<sequence>MQPTVEDVPDEDDHKSSVSGGSVTDLEMGMGTSNSSMSSGGGEPQKGTTKQEQAEPLLEKQRMPATVEKRTQRQGEPKKEAAKRTSTISREQQKRPVEPPRTPEQKADNIPEIGPRKSMPYASAPSTGKREEVERVPDHLNTIPGNSKGDFEGRRSTPYSYTPPKKEPEGSSDFIKDRERTPYATGGIKPERTKSSTSTMESETPDDPILTQPLRTPAPYSQTYCDKTPSCPMPSSQKSGYRPSQDAPLPQRKPSQYSYIPQKPSTSSENSGTPMKRQLSKGRAEARSRPSTPGGNRTPKEYRGDGGYDDPIISKLKEERRSPAPYTYSPQESISSATSHKMQHSPSQGSYSQIPQSLQSSGNLRPTPTHAASYTSTGSAHSHYPHVTASPQPAPYPLPQPPPPPVSTADGVYHPPYAPDPGDLSGSQYHFSYQQSPMSYVPVATPMWITETDPGPPCPESTQIPWGTWYHPPYAPKFTICEGCYRKYISLTTFAPHFTRIDVPKSGVGAVIPQKTVLRACMFHSALTRQLWQNMCNAQALQQQKNHNYQQNAGVFYAYAQRRAEMITCAGPIGVKPPTTREQHSQWPRWWACPNYLPNFLICEACFVDYMDVTLCIPPDKAGSIPPAVCTSPYTQFFQTFTMEMYLRHNPTTTNGELPVWVCDVGSNMLIKHLLEEANKPAPPGMPQGNWDHFVRLAAWRLMDAKPCPGHQANEQSDQALVMGGGRRWYQCTKDLGKANLFVCEACFYDMLVPANISHEFVEVWVSGHEIQPHCHLSMMEYRFPLSMAKETKDYNIFWDAAAWGLRSRKCDDRGYVLGNPIAVTAGVPGGVEWYVLFAGPEEDADVLMECCPRCYHTFIKPSTFGDHFDRVLAGMILDRSGNRNVSTGQLGASSSTVLESTRLRICDLIPSPQARWQRIFFKLLEAAHQRDFTILSSWLGTSARLTPCARDGVVYKPSSATMGTGGQRWYSTPGEDIEDTIVACEECYHGLIRGTALEAFFSDITEGIIQHLSDPMAEREIVLLCSLYSQRQRELLERCLLDLHRYPQKAIDEIVAPLVQASTNRYREFIDMRDELQELEEERRVLLQVQMAGLRLDSDWNTLSRSRDLEKRIADLHARWKDIE</sequence>
<reference evidence="2 3" key="1">
    <citation type="journal article" date="2018" name="Nat. Ecol. Evol.">
        <title>Pezizomycetes genomes reveal the molecular basis of ectomycorrhizal truffle lifestyle.</title>
        <authorList>
            <person name="Murat C."/>
            <person name="Payen T."/>
            <person name="Noel B."/>
            <person name="Kuo A."/>
            <person name="Morin E."/>
            <person name="Chen J."/>
            <person name="Kohler A."/>
            <person name="Krizsan K."/>
            <person name="Balestrini R."/>
            <person name="Da Silva C."/>
            <person name="Montanini B."/>
            <person name="Hainaut M."/>
            <person name="Levati E."/>
            <person name="Barry K.W."/>
            <person name="Belfiori B."/>
            <person name="Cichocki N."/>
            <person name="Clum A."/>
            <person name="Dockter R.B."/>
            <person name="Fauchery L."/>
            <person name="Guy J."/>
            <person name="Iotti M."/>
            <person name="Le Tacon F."/>
            <person name="Lindquist E.A."/>
            <person name="Lipzen A."/>
            <person name="Malagnac F."/>
            <person name="Mello A."/>
            <person name="Molinier V."/>
            <person name="Miyauchi S."/>
            <person name="Poulain J."/>
            <person name="Riccioni C."/>
            <person name="Rubini A."/>
            <person name="Sitrit Y."/>
            <person name="Splivallo R."/>
            <person name="Traeger S."/>
            <person name="Wang M."/>
            <person name="Zifcakova L."/>
            <person name="Wipf D."/>
            <person name="Zambonelli A."/>
            <person name="Paolocci F."/>
            <person name="Nowrousian M."/>
            <person name="Ottonello S."/>
            <person name="Baldrian P."/>
            <person name="Spatafora J.W."/>
            <person name="Henrissat B."/>
            <person name="Nagy L.G."/>
            <person name="Aury J.M."/>
            <person name="Wincker P."/>
            <person name="Grigoriev I.V."/>
            <person name="Bonfante P."/>
            <person name="Martin F.M."/>
        </authorList>
    </citation>
    <scope>NUCLEOTIDE SEQUENCE [LARGE SCALE GENOMIC DNA]</scope>
    <source>
        <strain evidence="2 3">ATCC MYA-4762</strain>
    </source>
</reference>
<evidence type="ECO:0000313" key="3">
    <source>
        <dbReference type="Proteomes" id="UP000267821"/>
    </source>
</evidence>
<dbReference type="EMBL" id="ML121547">
    <property type="protein sequence ID" value="RPB23391.1"/>
    <property type="molecule type" value="Genomic_DNA"/>
</dbReference>
<dbReference type="Proteomes" id="UP000267821">
    <property type="component" value="Unassembled WGS sequence"/>
</dbReference>
<feature type="compositionally biased region" description="Polar residues" evidence="1">
    <location>
        <begin position="253"/>
        <end position="273"/>
    </location>
</feature>